<evidence type="ECO:0000256" key="1">
    <source>
        <dbReference type="ARBA" id="ARBA00005652"/>
    </source>
</evidence>
<evidence type="ECO:0000256" key="2">
    <source>
        <dbReference type="ARBA" id="ARBA00023277"/>
    </source>
</evidence>
<dbReference type="InterPro" id="IPR001371">
    <property type="entry name" value="Glyco_hydro_14B_pln"/>
</dbReference>
<dbReference type="PANTHER" id="PTHR31352:SF40">
    <property type="entry name" value="BETA-AMYLASE 6"/>
    <property type="match status" value="1"/>
</dbReference>
<dbReference type="PRINTS" id="PR00750">
    <property type="entry name" value="BETAAMYLASE"/>
</dbReference>
<protein>
    <recommendedName>
        <fullName evidence="4">Beta-amylase</fullName>
        <ecNumber evidence="4">3.2.1.2</ecNumber>
    </recommendedName>
</protein>
<comment type="similarity">
    <text evidence="1 4">Belongs to the glycosyl hydrolase 14 family.</text>
</comment>
<feature type="non-terminal residue" evidence="5">
    <location>
        <position position="1"/>
    </location>
</feature>
<sequence length="652" mass="74468">KPIVRAYIDSSSLPEGERERQEKQWLRYRILRNQVNNCINREVVLRAMAIEDVKAASCEGPGYGLWERPCPCFDAAGFADLPIRYDDETEVHGRTSAMIKNIPTKLRTGLNLGYAFVNITRSVEAVKFFRCFENFGWKSFDSRKVCEMKLPRVHIFVCDMGESELDLRTSNLLFLRNDVDYAKVRSITKTKVLELLDVFLFRSPDTSVRLATVASGAALVKLLEYEVGGAQISVQTVYGVEVEVENNPYDPSLMVFMYYRDYMKQKVQSLDTKCPTFLYVMPMFPSGVFFEETLLASRDAMPFDLLKKKLISRLETMEAPKYASAIIKILEQDNYSKRLGTHERIVENISMQASAHSSILSSAYLLGCGGDFWVLRYHRPNSYCFPFTCSFFAPNNMRMVLVRHLMSDPSGAFMVTTFKLWHQVGLSFKLPKHYYTGCQVIIILSIPILWLEINRSCAFLECYDKYLKAEFKEATTLAGHPEWELPDDAGEYNDVPSSTDFFKLNGTYVPEKGKFFLTWYSNKLLTHGDQILDEANQIFLGCKVKLAAKVLSAGWREDIEVAGENALPRYDRTAYNQILKNASPNGVNRDDQLRMAALTYLGLSSNLLESKNFRIFKTFVRKMHVDQVARLFNEAAQISPDDVDVHIVLGVL</sequence>
<dbReference type="Proteomes" id="UP000541444">
    <property type="component" value="Unassembled WGS sequence"/>
</dbReference>
<name>A0A7J7NMG2_9MAGN</name>
<comment type="catalytic activity">
    <reaction evidence="4">
        <text>Hydrolysis of (1-&gt;4)-alpha-D-glucosidic linkages in polysaccharides so as to remove successive maltose units from the non-reducing ends of the chains.</text>
        <dbReference type="EC" id="3.2.1.2"/>
    </reaction>
</comment>
<keyword evidence="4" id="KW-0378">Hydrolase</keyword>
<keyword evidence="2 4" id="KW-0119">Carbohydrate metabolism</keyword>
<dbReference type="EMBL" id="JACGCM010000704">
    <property type="protein sequence ID" value="KAF6168174.1"/>
    <property type="molecule type" value="Genomic_DNA"/>
</dbReference>
<dbReference type="Pfam" id="PF05834">
    <property type="entry name" value="Lycopene_cycl"/>
    <property type="match status" value="1"/>
</dbReference>
<dbReference type="EC" id="3.2.1.2" evidence="4"/>
<organism evidence="5 6">
    <name type="scientific">Kingdonia uniflora</name>
    <dbReference type="NCBI Taxonomy" id="39325"/>
    <lineage>
        <taxon>Eukaryota</taxon>
        <taxon>Viridiplantae</taxon>
        <taxon>Streptophyta</taxon>
        <taxon>Embryophyta</taxon>
        <taxon>Tracheophyta</taxon>
        <taxon>Spermatophyta</taxon>
        <taxon>Magnoliopsida</taxon>
        <taxon>Ranunculales</taxon>
        <taxon>Circaeasteraceae</taxon>
        <taxon>Kingdonia</taxon>
    </lineage>
</organism>
<gene>
    <name evidence="5" type="ORF">GIB67_011559</name>
</gene>
<accession>A0A7J7NMG2</accession>
<dbReference type="PANTHER" id="PTHR31352">
    <property type="entry name" value="BETA-AMYLASE 1, CHLOROPLASTIC"/>
    <property type="match status" value="1"/>
</dbReference>
<dbReference type="Gene3D" id="3.20.20.80">
    <property type="entry name" value="Glycosidases"/>
    <property type="match status" value="2"/>
</dbReference>
<reference evidence="5 6" key="1">
    <citation type="journal article" date="2020" name="IScience">
        <title>Genome Sequencing of the Endangered Kingdonia uniflora (Circaeasteraceae, Ranunculales) Reveals Potential Mechanisms of Evolutionary Specialization.</title>
        <authorList>
            <person name="Sun Y."/>
            <person name="Deng T."/>
            <person name="Zhang A."/>
            <person name="Moore M.J."/>
            <person name="Landis J.B."/>
            <person name="Lin N."/>
            <person name="Zhang H."/>
            <person name="Zhang X."/>
            <person name="Huang J."/>
            <person name="Zhang X."/>
            <person name="Sun H."/>
            <person name="Wang H."/>
        </authorList>
    </citation>
    <scope>NUCLEOTIDE SEQUENCE [LARGE SCALE GENOMIC DNA]</scope>
    <source>
        <strain evidence="5">TB1705</strain>
        <tissue evidence="5">Leaf</tissue>
    </source>
</reference>
<evidence type="ECO:0000256" key="4">
    <source>
        <dbReference type="RuleBase" id="RU000509"/>
    </source>
</evidence>
<dbReference type="PRINTS" id="PR00842">
    <property type="entry name" value="GLHYDLASE14B"/>
</dbReference>
<keyword evidence="4" id="KW-0326">Glycosidase</keyword>
<keyword evidence="6" id="KW-1185">Reference proteome</keyword>
<comment type="caution">
    <text evidence="5">The sequence shown here is derived from an EMBL/GenBank/DDBJ whole genome shotgun (WGS) entry which is preliminary data.</text>
</comment>
<dbReference type="InterPro" id="IPR001554">
    <property type="entry name" value="Glyco_hydro_14"/>
</dbReference>
<dbReference type="OrthoDB" id="2019644at2759"/>
<dbReference type="InterPro" id="IPR017853">
    <property type="entry name" value="GH"/>
</dbReference>
<evidence type="ECO:0000313" key="5">
    <source>
        <dbReference type="EMBL" id="KAF6168174.1"/>
    </source>
</evidence>
<dbReference type="GO" id="GO:0000272">
    <property type="term" value="P:polysaccharide catabolic process"/>
    <property type="evidence" value="ECO:0007669"/>
    <property type="project" value="UniProtKB-KW"/>
</dbReference>
<dbReference type="Pfam" id="PF01373">
    <property type="entry name" value="Glyco_hydro_14"/>
    <property type="match status" value="1"/>
</dbReference>
<dbReference type="GO" id="GO:0016161">
    <property type="term" value="F:beta-amylase activity"/>
    <property type="evidence" value="ECO:0007669"/>
    <property type="project" value="UniProtKB-EC"/>
</dbReference>
<evidence type="ECO:0000313" key="6">
    <source>
        <dbReference type="Proteomes" id="UP000541444"/>
    </source>
</evidence>
<evidence type="ECO:0000256" key="3">
    <source>
        <dbReference type="ARBA" id="ARBA00023326"/>
    </source>
</evidence>
<dbReference type="SUPFAM" id="SSF51445">
    <property type="entry name" value="(Trans)glycosidases"/>
    <property type="match status" value="1"/>
</dbReference>
<proteinExistence type="inferred from homology"/>
<keyword evidence="3 4" id="KW-0624">Polysaccharide degradation</keyword>
<dbReference type="AlphaFoldDB" id="A0A7J7NMG2"/>